<gene>
    <name evidence="1" type="ORF">JTE90_005664</name>
</gene>
<keyword evidence="2" id="KW-1185">Reference proteome</keyword>
<reference evidence="1 2" key="1">
    <citation type="journal article" date="2022" name="Nat. Ecol. Evol.">
        <title>A masculinizing supergene underlies an exaggerated male reproductive morph in a spider.</title>
        <authorList>
            <person name="Hendrickx F."/>
            <person name="De Corte Z."/>
            <person name="Sonet G."/>
            <person name="Van Belleghem S.M."/>
            <person name="Kostlbacher S."/>
            <person name="Vangestel C."/>
        </authorList>
    </citation>
    <scope>NUCLEOTIDE SEQUENCE [LARGE SCALE GENOMIC DNA]</scope>
    <source>
        <strain evidence="1">W744_W776</strain>
    </source>
</reference>
<comment type="caution">
    <text evidence="1">The sequence shown here is derived from an EMBL/GenBank/DDBJ whole genome shotgun (WGS) entry which is preliminary data.</text>
</comment>
<evidence type="ECO:0000313" key="1">
    <source>
        <dbReference type="EMBL" id="KAG8183215.1"/>
    </source>
</evidence>
<dbReference type="AlphaFoldDB" id="A0AAV6UI44"/>
<sequence length="117" mass="13504">MDELMFSDVYKKHNNDVLPNVCTPLNALITKLQDSSDAPGSSLETFIVNIAKNLGSFMMTYKLYQLSYVTQNMLVGEFFMLIIDKLPEEKRKTFQEPRHNEKLFEMIIGHTSGYELC</sequence>
<accession>A0AAV6UI44</accession>
<evidence type="ECO:0000313" key="2">
    <source>
        <dbReference type="Proteomes" id="UP000827092"/>
    </source>
</evidence>
<protein>
    <submittedName>
        <fullName evidence="1">Uncharacterized protein</fullName>
    </submittedName>
</protein>
<dbReference type="Proteomes" id="UP000827092">
    <property type="component" value="Unassembled WGS sequence"/>
</dbReference>
<organism evidence="1 2">
    <name type="scientific">Oedothorax gibbosus</name>
    <dbReference type="NCBI Taxonomy" id="931172"/>
    <lineage>
        <taxon>Eukaryota</taxon>
        <taxon>Metazoa</taxon>
        <taxon>Ecdysozoa</taxon>
        <taxon>Arthropoda</taxon>
        <taxon>Chelicerata</taxon>
        <taxon>Arachnida</taxon>
        <taxon>Araneae</taxon>
        <taxon>Araneomorphae</taxon>
        <taxon>Entelegynae</taxon>
        <taxon>Araneoidea</taxon>
        <taxon>Linyphiidae</taxon>
        <taxon>Erigoninae</taxon>
        <taxon>Oedothorax</taxon>
    </lineage>
</organism>
<proteinExistence type="predicted"/>
<name>A0AAV6UI44_9ARAC</name>
<dbReference type="EMBL" id="JAFNEN010000427">
    <property type="protein sequence ID" value="KAG8183215.1"/>
    <property type="molecule type" value="Genomic_DNA"/>
</dbReference>